<keyword evidence="1" id="KW-0472">Membrane</keyword>
<name>E6PR02_9ZZZZ</name>
<sequence>MQLRTVPAREGLSWVKLGFVWLFRQPWSAMMMMGSYILVVGLFSMLPVLGGLVPLLVVQIATVGFLLASRKIARGEAVWPTVLLTGLRESRSRVRALLALGVLYAAAVVGVLAVASLMDGGALLRLLLFGAMPAQALVKSGVLRDAALLATLSYIPVSMAFWFAPPLVSWHGMGPWQALFTSFVICLRNVRAFMLYSMQWFVLFATIPLLVVTLAQVVGASAEVATLLSFPVALMLFLAFILSFYGSVQSLLPDSEPSPVALRGRPPQAPN</sequence>
<dbReference type="NCBIfam" id="NF041043">
    <property type="entry name" value="BPSS1780_fam"/>
    <property type="match status" value="1"/>
</dbReference>
<evidence type="ECO:0000313" key="2">
    <source>
        <dbReference type="EMBL" id="CBH97357.1"/>
    </source>
</evidence>
<dbReference type="InterPro" id="IPR047798">
    <property type="entry name" value="BPSS1780-like"/>
</dbReference>
<feature type="transmembrane region" description="Helical" evidence="1">
    <location>
        <begin position="200"/>
        <end position="218"/>
    </location>
</feature>
<dbReference type="EMBL" id="CABM01000042">
    <property type="protein sequence ID" value="CBH97357.1"/>
    <property type="molecule type" value="Genomic_DNA"/>
</dbReference>
<dbReference type="AlphaFoldDB" id="E6PR02"/>
<proteinExistence type="predicted"/>
<feature type="transmembrane region" description="Helical" evidence="1">
    <location>
        <begin position="146"/>
        <end position="164"/>
    </location>
</feature>
<feature type="transmembrane region" description="Helical" evidence="1">
    <location>
        <begin position="224"/>
        <end position="245"/>
    </location>
</feature>
<feature type="transmembrane region" description="Helical" evidence="1">
    <location>
        <begin position="49"/>
        <end position="68"/>
    </location>
</feature>
<keyword evidence="1" id="KW-0812">Transmembrane</keyword>
<accession>E6PR02</accession>
<gene>
    <name evidence="2" type="ORF">CARN2_2829</name>
</gene>
<feature type="transmembrane region" description="Helical" evidence="1">
    <location>
        <begin position="96"/>
        <end position="116"/>
    </location>
</feature>
<reference evidence="2" key="1">
    <citation type="submission" date="2009-10" db="EMBL/GenBank/DDBJ databases">
        <title>Diversity of trophic interactions inside an arsenic-rich microbial ecosystem.</title>
        <authorList>
            <person name="Bertin P.N."/>
            <person name="Heinrich-Salmeron A."/>
            <person name="Pelletier E."/>
            <person name="Goulhen-Chollet F."/>
            <person name="Arsene-Ploetze F."/>
            <person name="Gallien S."/>
            <person name="Calteau A."/>
            <person name="Vallenet D."/>
            <person name="Casiot C."/>
            <person name="Chane-Woon-Ming B."/>
            <person name="Giloteaux L."/>
            <person name="Barakat M."/>
            <person name="Bonnefoy V."/>
            <person name="Bruneel O."/>
            <person name="Chandler M."/>
            <person name="Cleiss J."/>
            <person name="Duran R."/>
            <person name="Elbaz-Poulichet F."/>
            <person name="Fonknechten N."/>
            <person name="Lauga B."/>
            <person name="Mornico D."/>
            <person name="Ortet P."/>
            <person name="Schaeffer C."/>
            <person name="Siguier P."/>
            <person name="Alexander Thil Smith A."/>
            <person name="Van Dorsselaer A."/>
            <person name="Weissenbach J."/>
            <person name="Medigue C."/>
            <person name="Le Paslier D."/>
        </authorList>
    </citation>
    <scope>NUCLEOTIDE SEQUENCE</scope>
</reference>
<keyword evidence="1" id="KW-1133">Transmembrane helix</keyword>
<protein>
    <recommendedName>
        <fullName evidence="3">Transmembrane protein</fullName>
    </recommendedName>
</protein>
<comment type="caution">
    <text evidence="2">The sequence shown here is derived from an EMBL/GenBank/DDBJ whole genome shotgun (WGS) entry which is preliminary data.</text>
</comment>
<feature type="transmembrane region" description="Helical" evidence="1">
    <location>
        <begin position="21"/>
        <end position="43"/>
    </location>
</feature>
<evidence type="ECO:0000256" key="1">
    <source>
        <dbReference type="SAM" id="Phobius"/>
    </source>
</evidence>
<evidence type="ECO:0008006" key="3">
    <source>
        <dbReference type="Google" id="ProtNLM"/>
    </source>
</evidence>
<organism evidence="2">
    <name type="scientific">mine drainage metagenome</name>
    <dbReference type="NCBI Taxonomy" id="410659"/>
    <lineage>
        <taxon>unclassified sequences</taxon>
        <taxon>metagenomes</taxon>
        <taxon>ecological metagenomes</taxon>
    </lineage>
</organism>